<sequence length="889" mass="96433">MVLAVEKKKKGIFTPAKGPGVTGFNQSASFFDRDTSEYWRPLPTKDRRRRQVPQLCLRSDFERSELSSDSYLLLPISGLNLEGNHQFVHIMASVPNLPSGLTLLDQNSTLLNPDVIGKRQLVYISSHCQQSELISIPFVHLVHCSSLSETVDLNQGCVSNDSGMNQPMDWDTMLNPVESQLSNYMLSSAEGNFTRPNAVSVRGFSRWDLGESSSSANVQSQGMGDGLKMDNGRSSLFGACPGSDAGAEERELGPSNSLLTENLTSGIGGYRRTSRSATMQSSSSARIPLNINLNAGHAGSSGDSGHGLGPDSFHNMFKLSGPETEEIPTANDSSDDMGTSSSGNSGYLMDNDGGSASSLASWGSSCKRKALEGTSGTYPSGSSNLFQQAENLSRHDVPGRYNASSSLSISSPLVNSPSGTPPEQVSTRIGIGRRGVASDVFPPSSISGMVESSTRNYGVRVNQGHHESGLVNLPSSTGNGIRHSDACPPHQSSRLFSFTDSLDLRPSNSTSVAPTSNNPRNHSHSTHIPDWSRSMPPFPWNGALNSRAGGSSSSPMLLGDRNASVRDDANFGSTQRNNMEHLFVPATEMTTLSQDPNNWNLSTGNASTSASVPSSSRFGGPRLLPTAWIPHHNPTAQNQQRLSEFAPWTLFPSVDSEAGGQRSHFPPLRSVPSSEETMMSTGANNQGHHPPYPRSASMMEVPGDDVNGWRALAADIEGRHRLVSEIRQVLNAMRRGENLRSEDYMLFDPFINGVAELHDRHRDMRLDVDNMSYEELLALEERIGDVNTGLTEETIMESMQQSKYLSIMEGSPSNLEPCCICREEYVTGDDVGALDCGHDFHTDCIKQWLKQKNICPICKMTALDADFLKKQMEYADRCKDGLAQAIAIP</sequence>
<name>A0ACB7ZLJ3_9ERIC</name>
<evidence type="ECO:0000313" key="1">
    <source>
        <dbReference type="EMBL" id="KAH7866494.1"/>
    </source>
</evidence>
<proteinExistence type="predicted"/>
<comment type="caution">
    <text evidence="1">The sequence shown here is derived from an EMBL/GenBank/DDBJ whole genome shotgun (WGS) entry which is preliminary data.</text>
</comment>
<gene>
    <name evidence="1" type="ORF">Vadar_021130</name>
</gene>
<organism evidence="1 2">
    <name type="scientific">Vaccinium darrowii</name>
    <dbReference type="NCBI Taxonomy" id="229202"/>
    <lineage>
        <taxon>Eukaryota</taxon>
        <taxon>Viridiplantae</taxon>
        <taxon>Streptophyta</taxon>
        <taxon>Embryophyta</taxon>
        <taxon>Tracheophyta</taxon>
        <taxon>Spermatophyta</taxon>
        <taxon>Magnoliopsida</taxon>
        <taxon>eudicotyledons</taxon>
        <taxon>Gunneridae</taxon>
        <taxon>Pentapetalae</taxon>
        <taxon>asterids</taxon>
        <taxon>Ericales</taxon>
        <taxon>Ericaceae</taxon>
        <taxon>Vaccinioideae</taxon>
        <taxon>Vaccinieae</taxon>
        <taxon>Vaccinium</taxon>
    </lineage>
</organism>
<dbReference type="EMBL" id="CM037159">
    <property type="protein sequence ID" value="KAH7866494.1"/>
    <property type="molecule type" value="Genomic_DNA"/>
</dbReference>
<accession>A0ACB7ZLJ3</accession>
<reference evidence="1 2" key="1">
    <citation type="journal article" date="2021" name="Hortic Res">
        <title>High-quality reference genome and annotation aids understanding of berry development for evergreen blueberry (Vaccinium darrowii).</title>
        <authorList>
            <person name="Yu J."/>
            <person name="Hulse-Kemp A.M."/>
            <person name="Babiker E."/>
            <person name="Staton M."/>
        </authorList>
    </citation>
    <scope>NUCLEOTIDE SEQUENCE [LARGE SCALE GENOMIC DNA]</scope>
    <source>
        <strain evidence="2">cv. NJ 8807/NJ 8810</strain>
        <tissue evidence="1">Young leaf</tissue>
    </source>
</reference>
<evidence type="ECO:0000313" key="2">
    <source>
        <dbReference type="Proteomes" id="UP000828048"/>
    </source>
</evidence>
<protein>
    <submittedName>
        <fullName evidence="1">Uncharacterized protein</fullName>
    </submittedName>
</protein>
<dbReference type="Proteomes" id="UP000828048">
    <property type="component" value="Chromosome 9"/>
</dbReference>
<keyword evidence="2" id="KW-1185">Reference proteome</keyword>